<reference evidence="6 7" key="1">
    <citation type="submission" date="2013-11" db="EMBL/GenBank/DDBJ databases">
        <title>The Genome Sequence of Phytophthora parasitica P1569.</title>
        <authorList>
            <consortium name="The Broad Institute Genomics Platform"/>
            <person name="Russ C."/>
            <person name="Tyler B."/>
            <person name="Panabieres F."/>
            <person name="Shan W."/>
            <person name="Tripathy S."/>
            <person name="Grunwald N."/>
            <person name="Machado M."/>
            <person name="Johnson C.S."/>
            <person name="Arredondo F."/>
            <person name="Hong C."/>
            <person name="Coffey M."/>
            <person name="Young S.K."/>
            <person name="Zeng Q."/>
            <person name="Gargeya S."/>
            <person name="Fitzgerald M."/>
            <person name="Abouelleil A."/>
            <person name="Alvarado L."/>
            <person name="Chapman S.B."/>
            <person name="Gainer-Dewar J."/>
            <person name="Goldberg J."/>
            <person name="Griggs A."/>
            <person name="Gujja S."/>
            <person name="Hansen M."/>
            <person name="Howarth C."/>
            <person name="Imamovic A."/>
            <person name="Ireland A."/>
            <person name="Larimer J."/>
            <person name="McCowan C."/>
            <person name="Murphy C."/>
            <person name="Pearson M."/>
            <person name="Poon T.W."/>
            <person name="Priest M."/>
            <person name="Roberts A."/>
            <person name="Saif S."/>
            <person name="Shea T."/>
            <person name="Sykes S."/>
            <person name="Wortman J."/>
            <person name="Nusbaum C."/>
            <person name="Birren B."/>
        </authorList>
    </citation>
    <scope>NUCLEOTIDE SEQUENCE [LARGE SCALE GENOMIC DNA]</scope>
    <source>
        <strain evidence="6 7">P1569</strain>
    </source>
</reference>
<evidence type="ECO:0000256" key="2">
    <source>
        <dbReference type="SAM" id="Coils"/>
    </source>
</evidence>
<feature type="compositionally biased region" description="Polar residues" evidence="3">
    <location>
        <begin position="369"/>
        <end position="380"/>
    </location>
</feature>
<evidence type="ECO:0000259" key="4">
    <source>
        <dbReference type="PROSITE" id="PS50103"/>
    </source>
</evidence>
<feature type="region of interest" description="Disordered" evidence="3">
    <location>
        <begin position="348"/>
        <end position="383"/>
    </location>
</feature>
<dbReference type="InterPro" id="IPR027417">
    <property type="entry name" value="P-loop_NTPase"/>
</dbReference>
<evidence type="ECO:0000313" key="7">
    <source>
        <dbReference type="Proteomes" id="UP000018721"/>
    </source>
</evidence>
<organism evidence="6 7">
    <name type="scientific">Phytophthora nicotianae P1569</name>
    <dbReference type="NCBI Taxonomy" id="1317065"/>
    <lineage>
        <taxon>Eukaryota</taxon>
        <taxon>Sar</taxon>
        <taxon>Stramenopiles</taxon>
        <taxon>Oomycota</taxon>
        <taxon>Peronosporomycetes</taxon>
        <taxon>Peronosporales</taxon>
        <taxon>Peronosporaceae</taxon>
        <taxon>Phytophthora</taxon>
    </lineage>
</organism>
<dbReference type="EMBL" id="ANIZ01001370">
    <property type="protein sequence ID" value="ETI47997.1"/>
    <property type="molecule type" value="Genomic_DNA"/>
</dbReference>
<evidence type="ECO:0000313" key="5">
    <source>
        <dbReference type="EMBL" id="ETI47997.1"/>
    </source>
</evidence>
<dbReference type="EMBL" id="ANIZ01001369">
    <property type="protein sequence ID" value="ETI48024.1"/>
    <property type="molecule type" value="Genomic_DNA"/>
</dbReference>
<dbReference type="SUPFAM" id="SSF52540">
    <property type="entry name" value="P-loop containing nucleoside triphosphate hydrolases"/>
    <property type="match status" value="1"/>
</dbReference>
<evidence type="ECO:0000256" key="1">
    <source>
        <dbReference type="PROSITE-ProRule" id="PRU00723"/>
    </source>
</evidence>
<dbReference type="AlphaFoldDB" id="V9F949"/>
<feature type="zinc finger region" description="C3H1-type" evidence="1">
    <location>
        <begin position="378"/>
        <end position="409"/>
    </location>
</feature>
<keyword evidence="1" id="KW-0863">Zinc-finger</keyword>
<dbReference type="OrthoDB" id="75427at2759"/>
<dbReference type="Gene3D" id="3.40.50.300">
    <property type="entry name" value="P-loop containing nucleotide triphosphate hydrolases"/>
    <property type="match status" value="1"/>
</dbReference>
<dbReference type="HOGENOM" id="CLU_038757_0_0_1"/>
<feature type="domain" description="C3H1-type" evidence="4">
    <location>
        <begin position="378"/>
        <end position="409"/>
    </location>
</feature>
<proteinExistence type="predicted"/>
<keyword evidence="7" id="KW-1185">Reference proteome</keyword>
<keyword evidence="1" id="KW-0479">Metal-binding</keyword>
<dbReference type="eggNOG" id="ENOG502RY2V">
    <property type="taxonomic scope" value="Eukaryota"/>
</dbReference>
<evidence type="ECO:0000256" key="3">
    <source>
        <dbReference type="SAM" id="MobiDB-lite"/>
    </source>
</evidence>
<feature type="region of interest" description="Disordered" evidence="3">
    <location>
        <begin position="1"/>
        <end position="22"/>
    </location>
</feature>
<dbReference type="PROSITE" id="PS50103">
    <property type="entry name" value="ZF_C3H1"/>
    <property type="match status" value="1"/>
</dbReference>
<sequence length="562" mass="62254">MERAPTASRSSRPGTQQPLPGNPNWRISFGFWTELDALYHSFPPPSKPRCPSLSLDCASEWKKRLVAEDIEQFLGNPATAACLRAITSNSETDTAPAFTNFIISGGHSTGKAAFAGILRKTLLSATPEQPCRFSSLNASEFADKALQGKLEEAVRRLDASKTGSPSFLIIERFESITPSVQQHFFAPLLAEANLKKVFVILLVRPDVSKLAEQIKTQSMAVHLRPLSANLIRTKLLFICQQERIGYTREGLEELAKLCSFKLIPCMEKLHEVFLKQYFISQANVIKICQPTSSGSSNSPAVPPFQLSILRMSEPLRRCPKCTLVPPCSHIPLEKLFSKIDQTRALYPENGRKQHTATAVMTGDPGGSGHSPNSNPPTTSERPICPSFRQRGVCINVQKLGRCHYAHPLDLHVIDTAALVPRCRAHTLPLPCMHCSNVEQIKLDVRKEATTCENLKRDLLRSRQALADLETQRYLFVRDRGKTAKWGGAKKAADEQLARMDAALNSAKTRIKGLEQDLNFHQEDLAKMQDAAAYGRSRGLGKGHGRIELKQEKHRNKAAVAAV</sequence>
<comment type="caution">
    <text evidence="6">The sequence shown here is derived from an EMBL/GenBank/DDBJ whole genome shotgun (WGS) entry which is preliminary data.</text>
</comment>
<gene>
    <name evidence="6" type="ORF">F443_07860</name>
    <name evidence="5" type="ORF">F443_07876</name>
</gene>
<name>V9F949_PHYNI</name>
<dbReference type="InterPro" id="IPR000571">
    <property type="entry name" value="Znf_CCCH"/>
</dbReference>
<protein>
    <recommendedName>
        <fullName evidence="4">C3H1-type domain-containing protein</fullName>
    </recommendedName>
</protein>
<keyword evidence="1" id="KW-0862">Zinc</keyword>
<accession>V9F949</accession>
<evidence type="ECO:0000313" key="6">
    <source>
        <dbReference type="EMBL" id="ETI48024.1"/>
    </source>
</evidence>
<feature type="coiled-coil region" evidence="2">
    <location>
        <begin position="451"/>
        <end position="530"/>
    </location>
</feature>
<dbReference type="GO" id="GO:0008270">
    <property type="term" value="F:zinc ion binding"/>
    <property type="evidence" value="ECO:0007669"/>
    <property type="project" value="UniProtKB-KW"/>
</dbReference>
<feature type="compositionally biased region" description="Polar residues" evidence="3">
    <location>
        <begin position="7"/>
        <end position="19"/>
    </location>
</feature>
<keyword evidence="2" id="KW-0175">Coiled coil</keyword>
<dbReference type="Proteomes" id="UP000018721">
    <property type="component" value="Unassembled WGS sequence"/>
</dbReference>